<keyword evidence="9" id="KW-1185">Reference proteome</keyword>
<evidence type="ECO:0000313" key="8">
    <source>
        <dbReference type="EMBL" id="MBL6082052.1"/>
    </source>
</evidence>
<dbReference type="InterPro" id="IPR036388">
    <property type="entry name" value="WH-like_DNA-bd_sf"/>
</dbReference>
<dbReference type="SUPFAM" id="SSF52172">
    <property type="entry name" value="CheY-like"/>
    <property type="match status" value="1"/>
</dbReference>
<feature type="DNA-binding region" description="OmpR/PhoB-type" evidence="5">
    <location>
        <begin position="131"/>
        <end position="232"/>
    </location>
</feature>
<evidence type="ECO:0000256" key="1">
    <source>
        <dbReference type="ARBA" id="ARBA00022553"/>
    </source>
</evidence>
<name>A0ABS1UBH7_9PROT</name>
<reference evidence="8 9" key="1">
    <citation type="submission" date="2021-01" db="EMBL/GenBank/DDBJ databases">
        <title>Belnapia mucosa sp. nov. and Belnapia arida sp. nov., isolated from the Tabernas Desert (Almeria, Spain).</title>
        <authorList>
            <person name="Molina-Menor E."/>
            <person name="Vidal-Verdu A."/>
            <person name="Calonge A."/>
            <person name="Satari L."/>
            <person name="Pereto J."/>
            <person name="Porcar M."/>
        </authorList>
    </citation>
    <scope>NUCLEOTIDE SEQUENCE [LARGE SCALE GENOMIC DNA]</scope>
    <source>
        <strain evidence="8 9">T18</strain>
    </source>
</reference>
<dbReference type="PANTHER" id="PTHR48111:SF40">
    <property type="entry name" value="PHOSPHATE REGULON TRANSCRIPTIONAL REGULATORY PROTEIN PHOB"/>
    <property type="match status" value="1"/>
</dbReference>
<dbReference type="SUPFAM" id="SSF46894">
    <property type="entry name" value="C-terminal effector domain of the bipartite response regulators"/>
    <property type="match status" value="1"/>
</dbReference>
<dbReference type="SMART" id="SM00448">
    <property type="entry name" value="REC"/>
    <property type="match status" value="1"/>
</dbReference>
<dbReference type="PROSITE" id="PS50110">
    <property type="entry name" value="RESPONSE_REGULATORY"/>
    <property type="match status" value="1"/>
</dbReference>
<keyword evidence="2" id="KW-0902">Two-component regulatory system</keyword>
<dbReference type="Pfam" id="PF00072">
    <property type="entry name" value="Response_reg"/>
    <property type="match status" value="1"/>
</dbReference>
<organism evidence="8 9">
    <name type="scientific">Belnapia arida</name>
    <dbReference type="NCBI Taxonomy" id="2804533"/>
    <lineage>
        <taxon>Bacteria</taxon>
        <taxon>Pseudomonadati</taxon>
        <taxon>Pseudomonadota</taxon>
        <taxon>Alphaproteobacteria</taxon>
        <taxon>Acetobacterales</taxon>
        <taxon>Roseomonadaceae</taxon>
        <taxon>Belnapia</taxon>
    </lineage>
</organism>
<comment type="caution">
    <text evidence="8">The sequence shown here is derived from an EMBL/GenBank/DDBJ whole genome shotgun (WGS) entry which is preliminary data.</text>
</comment>
<accession>A0ABS1UBH7</accession>
<dbReference type="CDD" id="cd00383">
    <property type="entry name" value="trans_reg_C"/>
    <property type="match status" value="1"/>
</dbReference>
<evidence type="ECO:0000313" key="9">
    <source>
        <dbReference type="Proteomes" id="UP000660885"/>
    </source>
</evidence>
<dbReference type="InterPro" id="IPR016032">
    <property type="entry name" value="Sig_transdc_resp-reg_C-effctor"/>
</dbReference>
<keyword evidence="3 5" id="KW-0238">DNA-binding</keyword>
<keyword evidence="1 4" id="KW-0597">Phosphoprotein</keyword>
<dbReference type="InterPro" id="IPR011006">
    <property type="entry name" value="CheY-like_superfamily"/>
</dbReference>
<sequence length="248" mass="27250">MSMSHRILIVEDDAALRATLAEQICLDGEFSAIEADSAGSAEAALANGYCQFDGILLDVGLPDADGRDLCAKLRREGYRMPIIMLTGADTEADVIRGLDAGANDYIVKPFRRPELLARLRAQVRLFDSSEHATLSIGSYVFRPGAKLLLEPARNRKVRLTDKENSILRFLYRLGGKPAPRQTLLHEVWGYSSSADTHTVETHIYRLRQKIEAIPSQPQLLLTAPGRCYKLNVAAASGVAGEAALFRQI</sequence>
<dbReference type="Gene3D" id="3.40.50.2300">
    <property type="match status" value="1"/>
</dbReference>
<evidence type="ECO:0000256" key="4">
    <source>
        <dbReference type="PROSITE-ProRule" id="PRU00169"/>
    </source>
</evidence>
<evidence type="ECO:0000256" key="5">
    <source>
        <dbReference type="PROSITE-ProRule" id="PRU01091"/>
    </source>
</evidence>
<dbReference type="Gene3D" id="6.10.250.690">
    <property type="match status" value="1"/>
</dbReference>
<evidence type="ECO:0000259" key="7">
    <source>
        <dbReference type="PROSITE" id="PS51755"/>
    </source>
</evidence>
<feature type="modified residue" description="4-aspartylphosphate" evidence="4">
    <location>
        <position position="58"/>
    </location>
</feature>
<dbReference type="InterPro" id="IPR039420">
    <property type="entry name" value="WalR-like"/>
</dbReference>
<dbReference type="Proteomes" id="UP000660885">
    <property type="component" value="Unassembled WGS sequence"/>
</dbReference>
<dbReference type="Pfam" id="PF00486">
    <property type="entry name" value="Trans_reg_C"/>
    <property type="match status" value="1"/>
</dbReference>
<dbReference type="PANTHER" id="PTHR48111">
    <property type="entry name" value="REGULATOR OF RPOS"/>
    <property type="match status" value="1"/>
</dbReference>
<evidence type="ECO:0000256" key="3">
    <source>
        <dbReference type="ARBA" id="ARBA00023125"/>
    </source>
</evidence>
<dbReference type="InterPro" id="IPR001789">
    <property type="entry name" value="Sig_transdc_resp-reg_receiver"/>
</dbReference>
<dbReference type="PROSITE" id="PS51755">
    <property type="entry name" value="OMPR_PHOB"/>
    <property type="match status" value="1"/>
</dbReference>
<dbReference type="Gene3D" id="1.10.10.10">
    <property type="entry name" value="Winged helix-like DNA-binding domain superfamily/Winged helix DNA-binding domain"/>
    <property type="match status" value="1"/>
</dbReference>
<feature type="domain" description="OmpR/PhoB-type" evidence="7">
    <location>
        <begin position="131"/>
        <end position="232"/>
    </location>
</feature>
<dbReference type="InterPro" id="IPR001867">
    <property type="entry name" value="OmpR/PhoB-type_DNA-bd"/>
</dbReference>
<dbReference type="RefSeq" id="WP_202835262.1">
    <property type="nucleotide sequence ID" value="NZ_JAETWB010000045.1"/>
</dbReference>
<evidence type="ECO:0000256" key="2">
    <source>
        <dbReference type="ARBA" id="ARBA00023012"/>
    </source>
</evidence>
<evidence type="ECO:0000259" key="6">
    <source>
        <dbReference type="PROSITE" id="PS50110"/>
    </source>
</evidence>
<proteinExistence type="predicted"/>
<protein>
    <submittedName>
        <fullName evidence="8">Response regulator transcription factor</fullName>
    </submittedName>
</protein>
<dbReference type="EMBL" id="JAETWB010000045">
    <property type="protein sequence ID" value="MBL6082052.1"/>
    <property type="molecule type" value="Genomic_DNA"/>
</dbReference>
<dbReference type="SMART" id="SM00862">
    <property type="entry name" value="Trans_reg_C"/>
    <property type="match status" value="1"/>
</dbReference>
<gene>
    <name evidence="8" type="ORF">JMJ56_29165</name>
</gene>
<feature type="domain" description="Response regulatory" evidence="6">
    <location>
        <begin position="6"/>
        <end position="123"/>
    </location>
</feature>